<keyword evidence="3" id="KW-1185">Reference proteome</keyword>
<evidence type="ECO:0000313" key="2">
    <source>
        <dbReference type="EMBL" id="GAA4666141.1"/>
    </source>
</evidence>
<dbReference type="EMBL" id="BAABLM010000001">
    <property type="protein sequence ID" value="GAA4666141.1"/>
    <property type="molecule type" value="Genomic_DNA"/>
</dbReference>
<reference evidence="3" key="1">
    <citation type="journal article" date="2019" name="Int. J. Syst. Evol. Microbiol.">
        <title>The Global Catalogue of Microorganisms (GCM) 10K type strain sequencing project: providing services to taxonomists for standard genome sequencing and annotation.</title>
        <authorList>
            <consortium name="The Broad Institute Genomics Platform"/>
            <consortium name="The Broad Institute Genome Sequencing Center for Infectious Disease"/>
            <person name="Wu L."/>
            <person name="Ma J."/>
        </authorList>
    </citation>
    <scope>NUCLEOTIDE SEQUENCE [LARGE SCALE GENOMIC DNA]</scope>
    <source>
        <strain evidence="3">JCM 18956</strain>
    </source>
</reference>
<accession>A0ABP8VLH9</accession>
<evidence type="ECO:0000256" key="1">
    <source>
        <dbReference type="SAM" id="MobiDB-lite"/>
    </source>
</evidence>
<dbReference type="Proteomes" id="UP001501295">
    <property type="component" value="Unassembled WGS sequence"/>
</dbReference>
<comment type="caution">
    <text evidence="2">The sequence shown here is derived from an EMBL/GenBank/DDBJ whole genome shotgun (WGS) entry which is preliminary data.</text>
</comment>
<evidence type="ECO:0000313" key="3">
    <source>
        <dbReference type="Proteomes" id="UP001501295"/>
    </source>
</evidence>
<name>A0ABP8VLH9_9MICO</name>
<gene>
    <name evidence="2" type="ORF">GCM10025780_04650</name>
</gene>
<sequence length="236" mass="24909">MGNLDSLSQMSRPIKLRHPPQFTVDIVDDARGRILEILDDLGHLMKEHEGDIEVWGSAVTTAGWEIASLGQWLGLEGEATLLLGGASYPEIAEHQGTSQSNVYNRVGRSLTLAPYAKATGSVTRVSAEGLEEARRDYAAEDTSEPEDGTRDARATAEDDSGSLVERLPGILRGGPRTTTEIVAALPDYRRSSVLSTLSVLARRGAVTRVGHGTYALPAVAADDVGGDDGDVGGTAG</sequence>
<protein>
    <recommendedName>
        <fullName evidence="4">Transcriptional regulator</fullName>
    </recommendedName>
</protein>
<organism evidence="2 3">
    <name type="scientific">Frondihabitans cladoniiphilus</name>
    <dbReference type="NCBI Taxonomy" id="715785"/>
    <lineage>
        <taxon>Bacteria</taxon>
        <taxon>Bacillati</taxon>
        <taxon>Actinomycetota</taxon>
        <taxon>Actinomycetes</taxon>
        <taxon>Micrococcales</taxon>
        <taxon>Microbacteriaceae</taxon>
        <taxon>Frondihabitans</taxon>
    </lineage>
</organism>
<feature type="region of interest" description="Disordered" evidence="1">
    <location>
        <begin position="134"/>
        <end position="160"/>
    </location>
</feature>
<feature type="compositionally biased region" description="Basic and acidic residues" evidence="1">
    <location>
        <begin position="147"/>
        <end position="156"/>
    </location>
</feature>
<proteinExistence type="predicted"/>
<evidence type="ECO:0008006" key="4">
    <source>
        <dbReference type="Google" id="ProtNLM"/>
    </source>
</evidence>